<evidence type="ECO:0000313" key="3">
    <source>
        <dbReference type="EMBL" id="KAA6401190.1"/>
    </source>
</evidence>
<feature type="compositionally biased region" description="Polar residues" evidence="2">
    <location>
        <begin position="1"/>
        <end position="16"/>
    </location>
</feature>
<dbReference type="EMBL" id="SNRW01000429">
    <property type="protein sequence ID" value="KAA6401190.1"/>
    <property type="molecule type" value="Genomic_DNA"/>
</dbReference>
<dbReference type="Proteomes" id="UP000324800">
    <property type="component" value="Unassembled WGS sequence"/>
</dbReference>
<organism evidence="3 4">
    <name type="scientific">Streblomastix strix</name>
    <dbReference type="NCBI Taxonomy" id="222440"/>
    <lineage>
        <taxon>Eukaryota</taxon>
        <taxon>Metamonada</taxon>
        <taxon>Preaxostyla</taxon>
        <taxon>Oxymonadida</taxon>
        <taxon>Streblomastigidae</taxon>
        <taxon>Streblomastix</taxon>
    </lineage>
</organism>
<evidence type="ECO:0000313" key="4">
    <source>
        <dbReference type="Proteomes" id="UP000324800"/>
    </source>
</evidence>
<feature type="region of interest" description="Disordered" evidence="2">
    <location>
        <begin position="1"/>
        <end position="84"/>
    </location>
</feature>
<comment type="caution">
    <text evidence="3">The sequence shown here is derived from an EMBL/GenBank/DDBJ whole genome shotgun (WGS) entry which is preliminary data.</text>
</comment>
<proteinExistence type="predicted"/>
<protein>
    <submittedName>
        <fullName evidence="3">Uncharacterized protein</fullName>
    </submittedName>
</protein>
<reference evidence="3 4" key="1">
    <citation type="submission" date="2019-03" db="EMBL/GenBank/DDBJ databases">
        <title>Single cell metagenomics reveals metabolic interactions within the superorganism composed of flagellate Streblomastix strix and complex community of Bacteroidetes bacteria on its surface.</title>
        <authorList>
            <person name="Treitli S.C."/>
            <person name="Kolisko M."/>
            <person name="Husnik F."/>
            <person name="Keeling P."/>
            <person name="Hampl V."/>
        </authorList>
    </citation>
    <scope>NUCLEOTIDE SEQUENCE [LARGE SCALE GENOMIC DNA]</scope>
    <source>
        <strain evidence="3">ST1C</strain>
    </source>
</reference>
<keyword evidence="1" id="KW-0175">Coiled coil</keyword>
<gene>
    <name evidence="3" type="ORF">EZS28_003283</name>
</gene>
<feature type="compositionally biased region" description="Basic and acidic residues" evidence="2">
    <location>
        <begin position="29"/>
        <end position="47"/>
    </location>
</feature>
<feature type="coiled-coil region" evidence="1">
    <location>
        <begin position="258"/>
        <end position="285"/>
    </location>
</feature>
<dbReference type="AlphaFoldDB" id="A0A5J4X1Z0"/>
<sequence>MNSSKSVTKAKQQTLGKSAPPKPKTKQQTVKDLKTQSKVQKQEESNKIQEVSQQKIVEQDQIQKDASPVPPAKASPLVKASPPQQAVQQITEDQQLEQINSTVPDFLQKIKSQQDQLKKQDSARVVILQQIVLKLDHNLELERTKRDSEFKKLRDVLQTLFGTTLSNSLKEYEERFKEISSVCDATQKRLKIIDTDLSIKDTRLEKIKAVFNKLQPVTSKIAIDLENNLRVAPLKENALLQQLLDRIRAMEEGWRDFLTRTQIELRRLEQEIAAFHRISQEEEDKLEIRLLTSTADIEERLDTECDACKDTLSSIVISIETLSRSVESAYLQRIQN</sequence>
<evidence type="ECO:0000256" key="2">
    <source>
        <dbReference type="SAM" id="MobiDB-lite"/>
    </source>
</evidence>
<name>A0A5J4X1Z0_9EUKA</name>
<accession>A0A5J4X1Z0</accession>
<evidence type="ECO:0000256" key="1">
    <source>
        <dbReference type="SAM" id="Coils"/>
    </source>
</evidence>